<name>A0A5C3P9R4_9APHY</name>
<accession>A0A5C3P9R4</accession>
<feature type="region of interest" description="Disordered" evidence="1">
    <location>
        <begin position="80"/>
        <end position="101"/>
    </location>
</feature>
<dbReference type="AlphaFoldDB" id="A0A5C3P9R4"/>
<feature type="compositionally biased region" description="Basic and acidic residues" evidence="1">
    <location>
        <begin position="80"/>
        <end position="93"/>
    </location>
</feature>
<dbReference type="InParanoid" id="A0A5C3P9R4"/>
<evidence type="ECO:0000256" key="1">
    <source>
        <dbReference type="SAM" id="MobiDB-lite"/>
    </source>
</evidence>
<keyword evidence="3" id="KW-1185">Reference proteome</keyword>
<protein>
    <submittedName>
        <fullName evidence="2">Uncharacterized protein</fullName>
    </submittedName>
</protein>
<reference evidence="2 3" key="1">
    <citation type="journal article" date="2019" name="Nat. Ecol. Evol.">
        <title>Megaphylogeny resolves global patterns of mushroom evolution.</title>
        <authorList>
            <person name="Varga T."/>
            <person name="Krizsan K."/>
            <person name="Foldi C."/>
            <person name="Dima B."/>
            <person name="Sanchez-Garcia M."/>
            <person name="Sanchez-Ramirez S."/>
            <person name="Szollosi G.J."/>
            <person name="Szarkandi J.G."/>
            <person name="Papp V."/>
            <person name="Albert L."/>
            <person name="Andreopoulos W."/>
            <person name="Angelini C."/>
            <person name="Antonin V."/>
            <person name="Barry K.W."/>
            <person name="Bougher N.L."/>
            <person name="Buchanan P."/>
            <person name="Buyck B."/>
            <person name="Bense V."/>
            <person name="Catcheside P."/>
            <person name="Chovatia M."/>
            <person name="Cooper J."/>
            <person name="Damon W."/>
            <person name="Desjardin D."/>
            <person name="Finy P."/>
            <person name="Geml J."/>
            <person name="Haridas S."/>
            <person name="Hughes K."/>
            <person name="Justo A."/>
            <person name="Karasinski D."/>
            <person name="Kautmanova I."/>
            <person name="Kiss B."/>
            <person name="Kocsube S."/>
            <person name="Kotiranta H."/>
            <person name="LaButti K.M."/>
            <person name="Lechner B.E."/>
            <person name="Liimatainen K."/>
            <person name="Lipzen A."/>
            <person name="Lukacs Z."/>
            <person name="Mihaltcheva S."/>
            <person name="Morgado L.N."/>
            <person name="Niskanen T."/>
            <person name="Noordeloos M.E."/>
            <person name="Ohm R.A."/>
            <person name="Ortiz-Santana B."/>
            <person name="Ovrebo C."/>
            <person name="Racz N."/>
            <person name="Riley R."/>
            <person name="Savchenko A."/>
            <person name="Shiryaev A."/>
            <person name="Soop K."/>
            <person name="Spirin V."/>
            <person name="Szebenyi C."/>
            <person name="Tomsovsky M."/>
            <person name="Tulloss R.E."/>
            <person name="Uehling J."/>
            <person name="Grigoriev I.V."/>
            <person name="Vagvolgyi C."/>
            <person name="Papp T."/>
            <person name="Martin F.M."/>
            <person name="Miettinen O."/>
            <person name="Hibbett D.S."/>
            <person name="Nagy L.G."/>
        </authorList>
    </citation>
    <scope>NUCLEOTIDE SEQUENCE [LARGE SCALE GENOMIC DNA]</scope>
    <source>
        <strain evidence="2 3">HHB13444</strain>
    </source>
</reference>
<evidence type="ECO:0000313" key="3">
    <source>
        <dbReference type="Proteomes" id="UP000308197"/>
    </source>
</evidence>
<evidence type="ECO:0000313" key="2">
    <source>
        <dbReference type="EMBL" id="TFK86445.1"/>
    </source>
</evidence>
<dbReference type="EMBL" id="ML211199">
    <property type="protein sequence ID" value="TFK86445.1"/>
    <property type="molecule type" value="Genomic_DNA"/>
</dbReference>
<proteinExistence type="predicted"/>
<gene>
    <name evidence="2" type="ORF">K466DRAFT_565992</name>
</gene>
<feature type="region of interest" description="Disordered" evidence="1">
    <location>
        <begin position="1"/>
        <end position="20"/>
    </location>
</feature>
<organism evidence="2 3">
    <name type="scientific">Polyporus arcularius HHB13444</name>
    <dbReference type="NCBI Taxonomy" id="1314778"/>
    <lineage>
        <taxon>Eukaryota</taxon>
        <taxon>Fungi</taxon>
        <taxon>Dikarya</taxon>
        <taxon>Basidiomycota</taxon>
        <taxon>Agaricomycotina</taxon>
        <taxon>Agaricomycetes</taxon>
        <taxon>Polyporales</taxon>
        <taxon>Polyporaceae</taxon>
        <taxon>Polyporus</taxon>
    </lineage>
</organism>
<dbReference type="Proteomes" id="UP000308197">
    <property type="component" value="Unassembled WGS sequence"/>
</dbReference>
<sequence length="140" mass="15253">MLIGTDSHKQSGSTGSVHQLRKSGGDFENLKLEAHGLVNRLLPIAPRLSVRVVSQNLKAHSMAPSSTQFAYKDQINQDIDASKSIEQRAREEPGGGSPGRVWAATCMDINESNCEEHQGNFFMMAYGRPYESQSKSSASA</sequence>